<dbReference type="SUPFAM" id="SSF53098">
    <property type="entry name" value="Ribonuclease H-like"/>
    <property type="match status" value="1"/>
</dbReference>
<reference evidence="13 14" key="2">
    <citation type="submission" date="2018-02" db="EMBL/GenBank/DDBJ databases">
        <title>Whole genome sequencing analysis of Streptococcus pluranimalium isolated from cattle infected mastitis in China.</title>
        <authorList>
            <person name="Zhang J.-R."/>
            <person name="Hu G.-Z."/>
        </authorList>
    </citation>
    <scope>NUCLEOTIDE SEQUENCE [LARGE SCALE GENOMIC DNA]</scope>
    <source>
        <strain evidence="13 14">TH11417</strain>
    </source>
</reference>
<evidence type="ECO:0000259" key="11">
    <source>
        <dbReference type="PROSITE" id="PS51193"/>
    </source>
</evidence>
<name>A0A2L0D5B5_9STRE</name>
<dbReference type="Gene3D" id="3.30.420.10">
    <property type="entry name" value="Ribonuclease H-like superfamily/Ribonuclease H"/>
    <property type="match status" value="1"/>
</dbReference>
<evidence type="ECO:0000256" key="8">
    <source>
        <dbReference type="ARBA" id="ARBA00022840"/>
    </source>
</evidence>
<evidence type="ECO:0000313" key="14">
    <source>
        <dbReference type="Proteomes" id="UP000238956"/>
    </source>
</evidence>
<keyword evidence="14" id="KW-1185">Reference proteome</keyword>
<keyword evidence="4 10" id="KW-0540">Nuclease</keyword>
<dbReference type="GO" id="GO:0004386">
    <property type="term" value="F:helicase activity"/>
    <property type="evidence" value="ECO:0007669"/>
    <property type="project" value="UniProtKB-KW"/>
</dbReference>
<keyword evidence="5 10" id="KW-0547">Nucleotide-binding</keyword>
<keyword evidence="13" id="KW-0347">Helicase</keyword>
<evidence type="ECO:0000256" key="6">
    <source>
        <dbReference type="ARBA" id="ARBA00022801"/>
    </source>
</evidence>
<reference evidence="13 14" key="1">
    <citation type="submission" date="2017-12" db="EMBL/GenBank/DDBJ databases">
        <authorList>
            <person name="Hurst M.R.H."/>
        </authorList>
    </citation>
    <scope>NUCLEOTIDE SEQUENCE [LARGE SCALE GENOMIC DNA]</scope>
    <source>
        <strain evidence="13 14">TH11417</strain>
    </source>
</reference>
<dbReference type="FunFam" id="3.30.420.10:FF:000045">
    <property type="entry name" value="3'-5' exonuclease DinG"/>
    <property type="match status" value="1"/>
</dbReference>
<dbReference type="GO" id="GO:0016818">
    <property type="term" value="F:hydrolase activity, acting on acid anhydrides, in phosphorus-containing anhydrides"/>
    <property type="evidence" value="ECO:0007669"/>
    <property type="project" value="InterPro"/>
</dbReference>
<dbReference type="InterPro" id="IPR014013">
    <property type="entry name" value="Helic_SF1/SF2_ATP-bd_DinG/Rad3"/>
</dbReference>
<dbReference type="Pfam" id="PF00270">
    <property type="entry name" value="DEAD"/>
    <property type="match status" value="1"/>
</dbReference>
<evidence type="ECO:0000259" key="12">
    <source>
        <dbReference type="PROSITE" id="PS51194"/>
    </source>
</evidence>
<dbReference type="GeneID" id="98393618"/>
<protein>
    <recommendedName>
        <fullName evidence="10">3'-5' exonuclease DinG</fullName>
        <ecNumber evidence="10">3.1.-.-</ecNumber>
    </recommendedName>
</protein>
<dbReference type="InterPro" id="IPR011545">
    <property type="entry name" value="DEAD/DEAH_box_helicase_dom"/>
</dbReference>
<dbReference type="SUPFAM" id="SSF52540">
    <property type="entry name" value="P-loop containing nucleoside triphosphate hydrolases"/>
    <property type="match status" value="1"/>
</dbReference>
<keyword evidence="8 10" id="KW-0067">ATP-binding</keyword>
<dbReference type="PROSITE" id="PS51194">
    <property type="entry name" value="HELICASE_CTER"/>
    <property type="match status" value="1"/>
</dbReference>
<organism evidence="13 14">
    <name type="scientific">Streptococcus pluranimalium</name>
    <dbReference type="NCBI Taxonomy" id="82348"/>
    <lineage>
        <taxon>Bacteria</taxon>
        <taxon>Bacillati</taxon>
        <taxon>Bacillota</taxon>
        <taxon>Bacilli</taxon>
        <taxon>Lactobacillales</taxon>
        <taxon>Streptococcaceae</taxon>
        <taxon>Streptococcus</taxon>
    </lineage>
</organism>
<evidence type="ECO:0000256" key="2">
    <source>
        <dbReference type="ARBA" id="ARBA00022695"/>
    </source>
</evidence>
<dbReference type="InterPro" id="IPR006310">
    <property type="entry name" value="DinG"/>
</dbReference>
<dbReference type="GO" id="GO:0003677">
    <property type="term" value="F:DNA binding"/>
    <property type="evidence" value="ECO:0007669"/>
    <property type="project" value="InterPro"/>
</dbReference>
<dbReference type="OrthoDB" id="9803913at2"/>
<dbReference type="GO" id="GO:0008408">
    <property type="term" value="F:3'-5' exonuclease activity"/>
    <property type="evidence" value="ECO:0007669"/>
    <property type="project" value="UniProtKB-UniRule"/>
</dbReference>
<keyword evidence="2" id="KW-0548">Nucleotidyltransferase</keyword>
<evidence type="ECO:0000256" key="10">
    <source>
        <dbReference type="HAMAP-Rule" id="MF_02206"/>
    </source>
</evidence>
<proteinExistence type="inferred from homology"/>
<keyword evidence="9" id="KW-0239">DNA-directed DNA polymerase</keyword>
<dbReference type="HAMAP" id="MF_02206">
    <property type="entry name" value="DinG_exonucl"/>
    <property type="match status" value="1"/>
</dbReference>
<evidence type="ECO:0000256" key="4">
    <source>
        <dbReference type="ARBA" id="ARBA00022722"/>
    </source>
</evidence>
<feature type="domain" description="Helicase C-terminal" evidence="12">
    <location>
        <begin position="623"/>
        <end position="807"/>
    </location>
</feature>
<keyword evidence="6 10" id="KW-0378">Hydrolase</keyword>
<evidence type="ECO:0000256" key="1">
    <source>
        <dbReference type="ARBA" id="ARBA00022679"/>
    </source>
</evidence>
<dbReference type="NCBIfam" id="TIGR00573">
    <property type="entry name" value="dnaq"/>
    <property type="match status" value="1"/>
</dbReference>
<dbReference type="InterPro" id="IPR036397">
    <property type="entry name" value="RNaseH_sf"/>
</dbReference>
<gene>
    <name evidence="10" type="primary">dinG</name>
    <name evidence="13" type="ORF">C0J00_06810</name>
</gene>
<keyword evidence="3" id="KW-0235">DNA replication</keyword>
<sequence length="815" mass="93401">MTKSKQKYAVIDLEATGASIMAQIIQVGIVIIQGDKIIETYQTDVNPHEPLSEHIVQLTGITDQQLAKAPDFSQVAREIYELIEDCVFVAHNVKFDANLLSEQLFMEGFELRPPRVDTVELAQVFFPSMEKYSLGELTRALDIPLEDAHTAIADAQATAQLFFKIRDKMASLPSLTLEKIKSYADHLIFESRLLIDEVALDKDYDHSLYQEVAGILIRKPQLEEEEKKFSQDFTTNMALLGLDSRPKQELFAQAILQEEKEIHFIQAQAGIGKTYGYLVPLLAKNEKQRLIISVPTKLLQDQIVTQEAKKIHEVFGTAYQSLKGPANYLKLDAFKASLDQDDDNRLLNRYKMQLLVWLLETQDGDLNEIKQQQRLQWYFDSLQHDGELSAHSLFAQDDFWLRSYEKAKSSRLLITNHAYLLTRLEDDPSLIEGGHLVIDEAQKFFLTLEDFSHAKVNLLETLTQLESMLEETDQLLTRRLIESLQFELSHLVVDYHQSKEELVPNDKWQKIRRDIVELNHPDLEALNKIADRRYDSIWIDSRQENEKRSVYLKGASQLLLDFSPFLPENQKTSFVSATLSISPQVSLPQLLGFSDYQETIIEDSKNVDQAIWIDSQGVPPALSGEDYHRELANKIYRLSQLNLPTLVLFTSKDTLEQVSNHLQEAGLSHLAQGKNGSSHQMKRRFEAEESAILLGTGSFWEGVDFTNHDQLLLVITRLPFENPQDFLNQKMTNRLSQEGKNPFTAYSLPVMMMRLKQALGRTSRRPNQKSAALILDTRLLEKSYGPSSLEILRKTHQVWIEKNDKILSDILDFLL</sequence>
<feature type="binding site" evidence="10">
    <location>
        <begin position="267"/>
        <end position="274"/>
    </location>
    <ligand>
        <name>ATP</name>
        <dbReference type="ChEBI" id="CHEBI:30616"/>
    </ligand>
</feature>
<dbReference type="Pfam" id="PF13307">
    <property type="entry name" value="Helicase_C_2"/>
    <property type="match status" value="1"/>
</dbReference>
<accession>A0A2L0D5B5</accession>
<dbReference type="InterPro" id="IPR006555">
    <property type="entry name" value="ATP-dep_Helicase_C"/>
</dbReference>
<dbReference type="GO" id="GO:0045004">
    <property type="term" value="P:DNA replication proofreading"/>
    <property type="evidence" value="ECO:0007669"/>
    <property type="project" value="TreeGrafter"/>
</dbReference>
<comment type="similarity">
    <text evidence="10">Belongs to the helicase family. DinG subfamily. Type 2 sub-subfamily.</text>
</comment>
<dbReference type="KEGG" id="splr:C0J00_06810"/>
<dbReference type="CDD" id="cd06127">
    <property type="entry name" value="DEDDh"/>
    <property type="match status" value="1"/>
</dbReference>
<dbReference type="RefSeq" id="WP_104968162.1">
    <property type="nucleotide sequence ID" value="NZ_CP025536.1"/>
</dbReference>
<evidence type="ECO:0000256" key="7">
    <source>
        <dbReference type="ARBA" id="ARBA00022839"/>
    </source>
</evidence>
<feature type="short sequence motif" description="DEAH box" evidence="10">
    <location>
        <begin position="439"/>
        <end position="442"/>
    </location>
</feature>
<dbReference type="PANTHER" id="PTHR30231">
    <property type="entry name" value="DNA POLYMERASE III SUBUNIT EPSILON"/>
    <property type="match status" value="1"/>
</dbReference>
<dbReference type="InterPro" id="IPR012337">
    <property type="entry name" value="RNaseH-like_sf"/>
</dbReference>
<dbReference type="NCBIfam" id="NF005569">
    <property type="entry name" value="PRK07246.1"/>
    <property type="match status" value="1"/>
</dbReference>
<dbReference type="EMBL" id="CP025536">
    <property type="protein sequence ID" value="AUW96840.1"/>
    <property type="molecule type" value="Genomic_DNA"/>
</dbReference>
<dbReference type="GO" id="GO:0003887">
    <property type="term" value="F:DNA-directed DNA polymerase activity"/>
    <property type="evidence" value="ECO:0007669"/>
    <property type="project" value="UniProtKB-KW"/>
</dbReference>
<dbReference type="PROSITE" id="PS51193">
    <property type="entry name" value="HELICASE_ATP_BIND_2"/>
    <property type="match status" value="1"/>
</dbReference>
<dbReference type="GO" id="GO:0005829">
    <property type="term" value="C:cytosol"/>
    <property type="evidence" value="ECO:0007669"/>
    <property type="project" value="TreeGrafter"/>
</dbReference>
<dbReference type="SMART" id="SM00491">
    <property type="entry name" value="HELICc2"/>
    <property type="match status" value="1"/>
</dbReference>
<comment type="function">
    <text evidence="10">3'-5' exonuclease.</text>
</comment>
<dbReference type="InterPro" id="IPR027417">
    <property type="entry name" value="P-loop_NTPase"/>
</dbReference>
<evidence type="ECO:0000256" key="5">
    <source>
        <dbReference type="ARBA" id="ARBA00022741"/>
    </source>
</evidence>
<dbReference type="InterPro" id="IPR006054">
    <property type="entry name" value="DnaQ"/>
</dbReference>
<evidence type="ECO:0000313" key="13">
    <source>
        <dbReference type="EMBL" id="AUW96840.1"/>
    </source>
</evidence>
<evidence type="ECO:0000256" key="3">
    <source>
        <dbReference type="ARBA" id="ARBA00022705"/>
    </source>
</evidence>
<dbReference type="Gene3D" id="3.40.50.300">
    <property type="entry name" value="P-loop containing nucleotide triphosphate hydrolases"/>
    <property type="match status" value="2"/>
</dbReference>
<dbReference type="AlphaFoldDB" id="A0A2L0D5B5"/>
<dbReference type="Proteomes" id="UP000238956">
    <property type="component" value="Chromosome"/>
</dbReference>
<keyword evidence="1" id="KW-0808">Transferase</keyword>
<dbReference type="EC" id="3.1.-.-" evidence="10"/>
<feature type="domain" description="Helicase ATP-binding" evidence="11">
    <location>
        <begin position="234"/>
        <end position="490"/>
    </location>
</feature>
<dbReference type="PANTHER" id="PTHR30231:SF41">
    <property type="entry name" value="DNA POLYMERASE III SUBUNIT EPSILON"/>
    <property type="match status" value="1"/>
</dbReference>
<dbReference type="GO" id="GO:0005524">
    <property type="term" value="F:ATP binding"/>
    <property type="evidence" value="ECO:0007669"/>
    <property type="project" value="UniProtKB-UniRule"/>
</dbReference>
<dbReference type="Pfam" id="PF00929">
    <property type="entry name" value="RNase_T"/>
    <property type="match status" value="1"/>
</dbReference>
<dbReference type="InterPro" id="IPR001650">
    <property type="entry name" value="Helicase_C-like"/>
</dbReference>
<evidence type="ECO:0000256" key="9">
    <source>
        <dbReference type="ARBA" id="ARBA00022932"/>
    </source>
</evidence>
<dbReference type="InterPro" id="IPR013520">
    <property type="entry name" value="Ribonucl_H"/>
</dbReference>
<keyword evidence="7 10" id="KW-0269">Exonuclease</keyword>
<dbReference type="SMART" id="SM00479">
    <property type="entry name" value="EXOIII"/>
    <property type="match status" value="1"/>
</dbReference>